<keyword evidence="2" id="KW-1185">Reference proteome</keyword>
<accession>A0ABZ3EKA9</accession>
<reference evidence="1 2" key="1">
    <citation type="submission" date="2022-03" db="EMBL/GenBank/DDBJ databases">
        <title>Sea Food Isolates.</title>
        <authorList>
            <person name="Li C."/>
        </authorList>
    </citation>
    <scope>NUCLEOTIDE SEQUENCE [LARGE SCALE GENOMIC DNA]</scope>
    <source>
        <strain evidence="1 2">19MO01SH08</strain>
    </source>
</reference>
<dbReference type="EMBL" id="CP095785">
    <property type="protein sequence ID" value="XAG31806.1"/>
    <property type="molecule type" value="Genomic_DNA"/>
</dbReference>
<sequence>MPTSNQKINEKQIQKSVEPISRFHNLSTFFIYLRDCIKQISNANHKFTCLNNRSVPEYNLDKMVKEIPNIFNEIIEKHKSKKTGKLYAIDENNKVTTTEINNHEDAEHYKIKKSIQYNPYYAHILPNFTDIYSSKNIDAEMLITQLINYIKDKKSDVNKLKFSVTKNEIVEELINNIKSKPIFIANDEVSKNIKNKDNFINLAQLIIELKNNITLSL</sequence>
<dbReference type="Proteomes" id="UP001438077">
    <property type="component" value="Chromosome"/>
</dbReference>
<evidence type="ECO:0000313" key="1">
    <source>
        <dbReference type="EMBL" id="XAG31806.1"/>
    </source>
</evidence>
<protein>
    <submittedName>
        <fullName evidence="1">Uncharacterized protein</fullName>
    </submittedName>
</protein>
<proteinExistence type="predicted"/>
<dbReference type="RefSeq" id="WP_287216909.1">
    <property type="nucleotide sequence ID" value="NZ_CP095785.1"/>
</dbReference>
<organism evidence="1 2">
    <name type="scientific">Proteus faecis</name>
    <dbReference type="NCBI Taxonomy" id="2050967"/>
    <lineage>
        <taxon>Bacteria</taxon>
        <taxon>Pseudomonadati</taxon>
        <taxon>Pseudomonadota</taxon>
        <taxon>Gammaproteobacteria</taxon>
        <taxon>Enterobacterales</taxon>
        <taxon>Morganellaceae</taxon>
        <taxon>Proteus</taxon>
    </lineage>
</organism>
<name>A0ABZ3EKA9_9GAMM</name>
<evidence type="ECO:0000313" key="2">
    <source>
        <dbReference type="Proteomes" id="UP001438077"/>
    </source>
</evidence>
<gene>
    <name evidence="1" type="ORF">MYW70_00880</name>
</gene>